<comment type="caution">
    <text evidence="2">The sequence shown here is derived from an EMBL/GenBank/DDBJ whole genome shotgun (WGS) entry which is preliminary data.</text>
</comment>
<name>A0A2S6HZE8_9FIRM</name>
<dbReference type="EMBL" id="PTJA01000001">
    <property type="protein sequence ID" value="PPK83546.1"/>
    <property type="molecule type" value="Genomic_DNA"/>
</dbReference>
<gene>
    <name evidence="2" type="ORF">BXY41_101610</name>
</gene>
<evidence type="ECO:0000313" key="3">
    <source>
        <dbReference type="Proteomes" id="UP000237749"/>
    </source>
</evidence>
<protein>
    <submittedName>
        <fullName evidence="2">Uncharacterized protein</fullName>
    </submittedName>
</protein>
<feature type="transmembrane region" description="Helical" evidence="1">
    <location>
        <begin position="7"/>
        <end position="26"/>
    </location>
</feature>
<dbReference type="RefSeq" id="WP_104434458.1">
    <property type="nucleotide sequence ID" value="NZ_PTJA01000001.1"/>
</dbReference>
<keyword evidence="3" id="KW-1185">Reference proteome</keyword>
<sequence length="529" mass="61849">MKSKIWVAGWLAIVLVITGTIGFWVYKVDPFMHYHKPNTDRYYYVLSNTRSQNDGITKHFDYDALITGTSMTQNFKTSEMDDVFKCTSIKVPYSGGSYKEINDNLKVALTHNPNLKTIVRCLDMSYFFDEKDGMRLDLGEYPTYLYDDNPFNDVKYLLNRDIIWGRTYEMVIANDADDFTPGITSFDDYAGWQQGYKFGIKTVLPEGIANFQLREPVHLTTQEKELIKENIEQNVTSLANEYPNVDFYYFFSPYSISWWHTLFANGGIYRQIEAEQYIIELILESDNIRLFSFNNRYDITTDLNNYKDVLHYGTWVNSLMLKWMHEGQYHLTKDNYKDYLAKEMEYYTSFDYMSINQQEDYENDFYSAALYNKELTGATPFVVSLDIPNFEFKNARIIENQYNGELGIECVGSLQRKSGDKYSIEDSLRESNFVGASTTVDISSEHKYLVFYGRKKNDHGQPTVMIFNDCGEMLAELLVSYHDIDEEWHQYMIDVSNLYGRMKIVFNGGYEDNTGDDNSTFIFSNICLY</sequence>
<reference evidence="2 3" key="1">
    <citation type="submission" date="2018-02" db="EMBL/GenBank/DDBJ databases">
        <title>Genomic Encyclopedia of Archaeal and Bacterial Type Strains, Phase II (KMG-II): from individual species to whole genera.</title>
        <authorList>
            <person name="Goeker M."/>
        </authorList>
    </citation>
    <scope>NUCLEOTIDE SEQUENCE [LARGE SCALE GENOMIC DNA]</scope>
    <source>
        <strain evidence="2 3">DSM 3808</strain>
    </source>
</reference>
<dbReference type="AlphaFoldDB" id="A0A2S6HZE8"/>
<evidence type="ECO:0000313" key="2">
    <source>
        <dbReference type="EMBL" id="PPK83546.1"/>
    </source>
</evidence>
<accession>A0A2S6HZE8</accession>
<evidence type="ECO:0000256" key="1">
    <source>
        <dbReference type="SAM" id="Phobius"/>
    </source>
</evidence>
<keyword evidence="1" id="KW-0812">Transmembrane</keyword>
<keyword evidence="1" id="KW-1133">Transmembrane helix</keyword>
<dbReference type="Proteomes" id="UP000237749">
    <property type="component" value="Unassembled WGS sequence"/>
</dbReference>
<proteinExistence type="predicted"/>
<keyword evidence="1" id="KW-0472">Membrane</keyword>
<organism evidence="2 3">
    <name type="scientific">Lacrimispora xylanisolvens</name>
    <dbReference type="NCBI Taxonomy" id="384636"/>
    <lineage>
        <taxon>Bacteria</taxon>
        <taxon>Bacillati</taxon>
        <taxon>Bacillota</taxon>
        <taxon>Clostridia</taxon>
        <taxon>Lachnospirales</taxon>
        <taxon>Lachnospiraceae</taxon>
        <taxon>Lacrimispora</taxon>
    </lineage>
</organism>
<dbReference type="OrthoDB" id="996097at2"/>